<protein>
    <recommendedName>
        <fullName evidence="4">C6 transcription factor</fullName>
    </recommendedName>
</protein>
<sequence>MSLRTCVYAIDQLSPGSSESGATSRSSVPSPTPPPSGPFSSLLTRSRRPSPGPLTPPRALSQVGTDDAVTNFTDANLYLHFLNHTCKYAPRWHKDRIVLQIGIAKLALDSEPVSHSVLALSAACLCCDTISHGNADPETVRQILDVGLQHHTLALEQMRTMTCRPRESDIQPLLANALMLVPFALAFQHIQHWVLFAQGSQDINLLTPRDAILLLRGIRTTIVVLNSNRADRSDERRNPKSKTPWDINFSSPITDSSNFTTIPERSHTMFPVLAATFHQALSQLQCRIESALATHQADENTASAFDAYNILNDLMSSTFSNSEKIENSLEYVPHFSVAPGSLLAQAPGWLRNFVLRRPRPTSTEPLARSFLAFFSRASNTYVDLLLPLLDPRTDNVDDEPELTTAEVLALDVYAHWLVLMFLVENEAWWVGDFPVVALQGLIARYGDEFLGTSSIQEQWWPASMLEVATRLKQWK</sequence>
<evidence type="ECO:0000256" key="1">
    <source>
        <dbReference type="SAM" id="MobiDB-lite"/>
    </source>
</evidence>
<name>A0A0D2IKK8_9EURO</name>
<keyword evidence="3" id="KW-1185">Reference proteome</keyword>
<dbReference type="VEuPathDB" id="FungiDB:Z518_07314"/>
<feature type="compositionally biased region" description="Basic and acidic residues" evidence="1">
    <location>
        <begin position="229"/>
        <end position="238"/>
    </location>
</feature>
<feature type="region of interest" description="Disordered" evidence="1">
    <location>
        <begin position="228"/>
        <end position="247"/>
    </location>
</feature>
<proteinExistence type="predicted"/>
<accession>A0A0D2IKK8</accession>
<gene>
    <name evidence="2" type="ORF">Z518_07314</name>
</gene>
<reference evidence="2 3" key="1">
    <citation type="submission" date="2015-01" db="EMBL/GenBank/DDBJ databases">
        <title>The Genome Sequence of Rhinocladiella mackenzie CBS 650.93.</title>
        <authorList>
            <consortium name="The Broad Institute Genomics Platform"/>
            <person name="Cuomo C."/>
            <person name="de Hoog S."/>
            <person name="Gorbushina A."/>
            <person name="Stielow B."/>
            <person name="Teixiera M."/>
            <person name="Abouelleil A."/>
            <person name="Chapman S.B."/>
            <person name="Priest M."/>
            <person name="Young S.K."/>
            <person name="Wortman J."/>
            <person name="Nusbaum C."/>
            <person name="Birren B."/>
        </authorList>
    </citation>
    <scope>NUCLEOTIDE SEQUENCE [LARGE SCALE GENOMIC DNA]</scope>
    <source>
        <strain evidence="2 3">CBS 650.93</strain>
    </source>
</reference>
<organism evidence="2 3">
    <name type="scientific">Rhinocladiella mackenziei CBS 650.93</name>
    <dbReference type="NCBI Taxonomy" id="1442369"/>
    <lineage>
        <taxon>Eukaryota</taxon>
        <taxon>Fungi</taxon>
        <taxon>Dikarya</taxon>
        <taxon>Ascomycota</taxon>
        <taxon>Pezizomycotina</taxon>
        <taxon>Eurotiomycetes</taxon>
        <taxon>Chaetothyriomycetidae</taxon>
        <taxon>Chaetothyriales</taxon>
        <taxon>Herpotrichiellaceae</taxon>
        <taxon>Rhinocladiella</taxon>
    </lineage>
</organism>
<dbReference type="GeneID" id="25295385"/>
<evidence type="ECO:0008006" key="4">
    <source>
        <dbReference type="Google" id="ProtNLM"/>
    </source>
</evidence>
<feature type="compositionally biased region" description="Low complexity" evidence="1">
    <location>
        <begin position="14"/>
        <end position="29"/>
    </location>
</feature>
<dbReference type="EMBL" id="KN847479">
    <property type="protein sequence ID" value="KIX03761.1"/>
    <property type="molecule type" value="Genomic_DNA"/>
</dbReference>
<dbReference type="GO" id="GO:0001228">
    <property type="term" value="F:DNA-binding transcription activator activity, RNA polymerase II-specific"/>
    <property type="evidence" value="ECO:0007669"/>
    <property type="project" value="TreeGrafter"/>
</dbReference>
<dbReference type="PANTHER" id="PTHR47784">
    <property type="entry name" value="STEROL UPTAKE CONTROL PROTEIN 2"/>
    <property type="match status" value="1"/>
</dbReference>
<dbReference type="PANTHER" id="PTHR47784:SF5">
    <property type="entry name" value="STEROL UPTAKE CONTROL PROTEIN 2"/>
    <property type="match status" value="1"/>
</dbReference>
<dbReference type="HOGENOM" id="CLU_031993_1_1_1"/>
<dbReference type="OrthoDB" id="5295362at2759"/>
<feature type="region of interest" description="Disordered" evidence="1">
    <location>
        <begin position="13"/>
        <end position="62"/>
    </location>
</feature>
<evidence type="ECO:0000313" key="3">
    <source>
        <dbReference type="Proteomes" id="UP000053617"/>
    </source>
</evidence>
<evidence type="ECO:0000313" key="2">
    <source>
        <dbReference type="EMBL" id="KIX03761.1"/>
    </source>
</evidence>
<dbReference type="InterPro" id="IPR053157">
    <property type="entry name" value="Sterol_Uptake_Regulator"/>
</dbReference>
<dbReference type="Proteomes" id="UP000053617">
    <property type="component" value="Unassembled WGS sequence"/>
</dbReference>
<dbReference type="RefSeq" id="XP_013270897.1">
    <property type="nucleotide sequence ID" value="XM_013415443.1"/>
</dbReference>
<dbReference type="AlphaFoldDB" id="A0A0D2IKK8"/>